<proteinExistence type="predicted"/>
<sequence>MRDNGTTNGTAPHVTYIGRARPRAGVVSAFSLIFAAGVNDHNRTGEVSGVAFEPGSAGFDPDHGWFNKFKRVRTNLTDDLHEESLVKVTSEDNFGIVRLVIETDKRSTYQQSRTTLGIGMSQVNNILREYLAVGKLCTRYGRRTLNSLLPSRNQKAVCPSVGVPSAKGQARRRYVVRVALSNRVLAARENIIFHRAGGDGEGWSVGEGAGHEAEMSFLRLTGTRERKFNGPRGELINSPSRLSVGLSSD</sequence>
<dbReference type="OrthoDB" id="10017160at2759"/>
<organism evidence="2 3">
    <name type="scientific">Eumeta variegata</name>
    <name type="common">Bagworm moth</name>
    <name type="synonym">Eumeta japonica</name>
    <dbReference type="NCBI Taxonomy" id="151549"/>
    <lineage>
        <taxon>Eukaryota</taxon>
        <taxon>Metazoa</taxon>
        <taxon>Ecdysozoa</taxon>
        <taxon>Arthropoda</taxon>
        <taxon>Hexapoda</taxon>
        <taxon>Insecta</taxon>
        <taxon>Pterygota</taxon>
        <taxon>Neoptera</taxon>
        <taxon>Endopterygota</taxon>
        <taxon>Lepidoptera</taxon>
        <taxon>Glossata</taxon>
        <taxon>Ditrysia</taxon>
        <taxon>Tineoidea</taxon>
        <taxon>Psychidae</taxon>
        <taxon>Oiketicinae</taxon>
        <taxon>Eumeta</taxon>
    </lineage>
</organism>
<reference evidence="2 3" key="1">
    <citation type="journal article" date="2019" name="Commun. Biol.">
        <title>The bagworm genome reveals a unique fibroin gene that provides high tensile strength.</title>
        <authorList>
            <person name="Kono N."/>
            <person name="Nakamura H."/>
            <person name="Ohtoshi R."/>
            <person name="Tomita M."/>
            <person name="Numata K."/>
            <person name="Arakawa K."/>
        </authorList>
    </citation>
    <scope>NUCLEOTIDE SEQUENCE [LARGE SCALE GENOMIC DNA]</scope>
</reference>
<gene>
    <name evidence="2" type="ORF">EVAR_38194_1</name>
</gene>
<feature type="compositionally biased region" description="Polar residues" evidence="1">
    <location>
        <begin position="237"/>
        <end position="249"/>
    </location>
</feature>
<name>A0A4C1WDF1_EUMVA</name>
<dbReference type="Proteomes" id="UP000299102">
    <property type="component" value="Unassembled WGS sequence"/>
</dbReference>
<evidence type="ECO:0000256" key="1">
    <source>
        <dbReference type="SAM" id="MobiDB-lite"/>
    </source>
</evidence>
<keyword evidence="3" id="KW-1185">Reference proteome</keyword>
<feature type="region of interest" description="Disordered" evidence="1">
    <location>
        <begin position="227"/>
        <end position="249"/>
    </location>
</feature>
<protein>
    <submittedName>
        <fullName evidence="2">Uncharacterized protein</fullName>
    </submittedName>
</protein>
<evidence type="ECO:0000313" key="3">
    <source>
        <dbReference type="Proteomes" id="UP000299102"/>
    </source>
</evidence>
<accession>A0A4C1WDF1</accession>
<comment type="caution">
    <text evidence="2">The sequence shown here is derived from an EMBL/GenBank/DDBJ whole genome shotgun (WGS) entry which is preliminary data.</text>
</comment>
<dbReference type="AlphaFoldDB" id="A0A4C1WDF1"/>
<dbReference type="EMBL" id="BGZK01000544">
    <property type="protein sequence ID" value="GBP49426.1"/>
    <property type="molecule type" value="Genomic_DNA"/>
</dbReference>
<evidence type="ECO:0000313" key="2">
    <source>
        <dbReference type="EMBL" id="GBP49426.1"/>
    </source>
</evidence>